<feature type="transmembrane region" description="Helical" evidence="6">
    <location>
        <begin position="337"/>
        <end position="361"/>
    </location>
</feature>
<name>A0A381QM80_9ZZZZ</name>
<feature type="transmembrane region" description="Helical" evidence="6">
    <location>
        <begin position="82"/>
        <end position="100"/>
    </location>
</feature>
<dbReference type="GO" id="GO:0015141">
    <property type="term" value="F:succinate transmembrane transporter activity"/>
    <property type="evidence" value="ECO:0007669"/>
    <property type="project" value="UniProtKB-ARBA"/>
</dbReference>
<feature type="transmembrane region" description="Helical" evidence="6">
    <location>
        <begin position="456"/>
        <end position="479"/>
    </location>
</feature>
<keyword evidence="5 6" id="KW-0472">Membrane</keyword>
<feature type="transmembrane region" description="Helical" evidence="6">
    <location>
        <begin position="367"/>
        <end position="386"/>
    </location>
</feature>
<dbReference type="InterPro" id="IPR031312">
    <property type="entry name" value="Na/sul_symport_CS"/>
</dbReference>
<feature type="transmembrane region" description="Helical" evidence="6">
    <location>
        <begin position="269"/>
        <end position="287"/>
    </location>
</feature>
<evidence type="ECO:0000256" key="4">
    <source>
        <dbReference type="ARBA" id="ARBA00022989"/>
    </source>
</evidence>
<dbReference type="InterPro" id="IPR001898">
    <property type="entry name" value="SLC13A/DASS"/>
</dbReference>
<gene>
    <name evidence="7" type="ORF">METZ01_LOCUS32413</name>
</gene>
<comment type="subcellular location">
    <subcellularLocation>
        <location evidence="1">Membrane</location>
        <topology evidence="1">Multi-pass membrane protein</topology>
    </subcellularLocation>
</comment>
<evidence type="ECO:0000256" key="3">
    <source>
        <dbReference type="ARBA" id="ARBA00022692"/>
    </source>
</evidence>
<organism evidence="7">
    <name type="scientific">marine metagenome</name>
    <dbReference type="NCBI Taxonomy" id="408172"/>
    <lineage>
        <taxon>unclassified sequences</taxon>
        <taxon>metagenomes</taxon>
        <taxon>ecological metagenomes</taxon>
    </lineage>
</organism>
<evidence type="ECO:0000256" key="6">
    <source>
        <dbReference type="SAM" id="Phobius"/>
    </source>
</evidence>
<evidence type="ECO:0000313" key="7">
    <source>
        <dbReference type="EMBL" id="SUZ79559.1"/>
    </source>
</evidence>
<dbReference type="PANTHER" id="PTHR10283">
    <property type="entry name" value="SOLUTE CARRIER FAMILY 13 MEMBER"/>
    <property type="match status" value="1"/>
</dbReference>
<evidence type="ECO:0000256" key="2">
    <source>
        <dbReference type="ARBA" id="ARBA00022448"/>
    </source>
</evidence>
<dbReference type="GO" id="GO:0005886">
    <property type="term" value="C:plasma membrane"/>
    <property type="evidence" value="ECO:0007669"/>
    <property type="project" value="TreeGrafter"/>
</dbReference>
<feature type="transmembrane region" description="Helical" evidence="6">
    <location>
        <begin position="221"/>
        <end position="242"/>
    </location>
</feature>
<dbReference type="PROSITE" id="PS01271">
    <property type="entry name" value="NA_SULFATE"/>
    <property type="match status" value="1"/>
</dbReference>
<keyword evidence="4 6" id="KW-1133">Transmembrane helix</keyword>
<reference evidence="7" key="1">
    <citation type="submission" date="2018-05" db="EMBL/GenBank/DDBJ databases">
        <authorList>
            <person name="Lanie J.A."/>
            <person name="Ng W.-L."/>
            <person name="Kazmierczak K.M."/>
            <person name="Andrzejewski T.M."/>
            <person name="Davidsen T.M."/>
            <person name="Wayne K.J."/>
            <person name="Tettelin H."/>
            <person name="Glass J.I."/>
            <person name="Rusch D."/>
            <person name="Podicherti R."/>
            <person name="Tsui H.-C.T."/>
            <person name="Winkler M.E."/>
        </authorList>
    </citation>
    <scope>NUCLEOTIDE SEQUENCE</scope>
</reference>
<feature type="transmembrane region" description="Helical" evidence="6">
    <location>
        <begin position="56"/>
        <end position="76"/>
    </location>
</feature>
<feature type="transmembrane region" description="Helical" evidence="6">
    <location>
        <begin position="176"/>
        <end position="201"/>
    </location>
</feature>
<feature type="transmembrane region" description="Helical" evidence="6">
    <location>
        <begin position="146"/>
        <end position="164"/>
    </location>
</feature>
<dbReference type="NCBIfam" id="TIGR00785">
    <property type="entry name" value="dass"/>
    <property type="match status" value="1"/>
</dbReference>
<evidence type="ECO:0000256" key="5">
    <source>
        <dbReference type="ARBA" id="ARBA00023136"/>
    </source>
</evidence>
<feature type="transmembrane region" description="Helical" evidence="6">
    <location>
        <begin position="299"/>
        <end position="316"/>
    </location>
</feature>
<dbReference type="Pfam" id="PF00939">
    <property type="entry name" value="Na_sulph_symp"/>
    <property type="match status" value="1"/>
</dbReference>
<accession>A0A381QM80</accession>
<evidence type="ECO:0000256" key="1">
    <source>
        <dbReference type="ARBA" id="ARBA00004141"/>
    </source>
</evidence>
<proteinExistence type="predicted"/>
<keyword evidence="2" id="KW-0813">Transport</keyword>
<dbReference type="CDD" id="cd01115">
    <property type="entry name" value="SLC13_permease"/>
    <property type="match status" value="1"/>
</dbReference>
<evidence type="ECO:0008006" key="8">
    <source>
        <dbReference type="Google" id="ProtNLM"/>
    </source>
</evidence>
<dbReference type="PANTHER" id="PTHR10283:SF82">
    <property type="entry name" value="SOLUTE CARRIER FAMILY 13 MEMBER 2"/>
    <property type="match status" value="1"/>
</dbReference>
<protein>
    <recommendedName>
        <fullName evidence="8">Citrate transporter-like domain-containing protein</fullName>
    </recommendedName>
</protein>
<dbReference type="EMBL" id="UINC01001392">
    <property type="protein sequence ID" value="SUZ79559.1"/>
    <property type="molecule type" value="Genomic_DNA"/>
</dbReference>
<keyword evidence="3 6" id="KW-0812">Transmembrane</keyword>
<feature type="transmembrane region" description="Helical" evidence="6">
    <location>
        <begin position="393"/>
        <end position="410"/>
    </location>
</feature>
<dbReference type="AlphaFoldDB" id="A0A381QM80"/>
<sequence>MKNFLSKLNLGLLLGLLLFSTILLSPVPENLSPEGWKVAAIGILMAVLWATEAIPLFVTALFPLVFFPLLGISSFSETALPFADKNIFLFLGGFILALSIQKSNLHERIALNILRFAGKSGPSLIGGFMLVSAFLSMWMMNTSTTLMLLPIGISVANLINNQNILKENNSGFSKALLLGIAYAASIGGMATLVGTAPNAIFASFIEENYGIEVGFREWMSVGLPVTFIMLPLSWFALTKIVYSTDFSEGIQTSSHLEEQKMKLGSMSTAEKRVAVIFALTALSWMLRDVLQLIPYLKNLTDHVIAMIAAITLFLIPDGTKKGKLMDWETAQEVPWNLLILFGGGLSLANAVAKSGLAVWLGNGLEPFGAMGIIALVFAAVTLIIFLTELTSNIATTSVFLPVIAALAIGLGESPLIFGASITLAASCAFMLPVATPPNLIVYGSGFINIRSMMISGLVLNIVGILVVSLISIFLIPYILS</sequence>
<feature type="transmembrane region" description="Helical" evidence="6">
    <location>
        <begin position="416"/>
        <end position="435"/>
    </location>
</feature>